<protein>
    <submittedName>
        <fullName evidence="1">Uncharacterized protein</fullName>
    </submittedName>
</protein>
<dbReference type="AlphaFoldDB" id="A0A1W1XMS9"/>
<dbReference type="STRING" id="1121001.SAMN02745857_02091"/>
<sequence>MNERSLWRRHHTSSAPAYALVTKADRVQAPHPPPPAPLLSQWPALWPATSGKANTFTNKNYYH</sequence>
<proteinExistence type="predicted"/>
<dbReference type="RefSeq" id="WP_084090745.1">
    <property type="nucleotide sequence ID" value="NZ_FWXD01000011.1"/>
</dbReference>
<evidence type="ECO:0000313" key="2">
    <source>
        <dbReference type="Proteomes" id="UP000192761"/>
    </source>
</evidence>
<keyword evidence="2" id="KW-1185">Reference proteome</keyword>
<gene>
    <name evidence="1" type="ORF">SAMN02745857_02091</name>
</gene>
<dbReference type="Proteomes" id="UP000192761">
    <property type="component" value="Unassembled WGS sequence"/>
</dbReference>
<dbReference type="EMBL" id="FWXD01000011">
    <property type="protein sequence ID" value="SMC25253.1"/>
    <property type="molecule type" value="Genomic_DNA"/>
</dbReference>
<reference evidence="1 2" key="1">
    <citation type="submission" date="2017-04" db="EMBL/GenBank/DDBJ databases">
        <authorList>
            <person name="Afonso C.L."/>
            <person name="Miller P.J."/>
            <person name="Scott M.A."/>
            <person name="Spackman E."/>
            <person name="Goraichik I."/>
            <person name="Dimitrov K.M."/>
            <person name="Suarez D.L."/>
            <person name="Swayne D.E."/>
        </authorList>
    </citation>
    <scope>NUCLEOTIDE SEQUENCE [LARGE SCALE GENOMIC DNA]</scope>
    <source>
        <strain evidence="1 2">DSM 23236</strain>
    </source>
</reference>
<organism evidence="1 2">
    <name type="scientific">Andreprevotia lacus DSM 23236</name>
    <dbReference type="NCBI Taxonomy" id="1121001"/>
    <lineage>
        <taxon>Bacteria</taxon>
        <taxon>Pseudomonadati</taxon>
        <taxon>Pseudomonadota</taxon>
        <taxon>Betaproteobacteria</taxon>
        <taxon>Neisseriales</taxon>
        <taxon>Chitinibacteraceae</taxon>
        <taxon>Andreprevotia</taxon>
    </lineage>
</organism>
<name>A0A1W1XMS9_9NEIS</name>
<accession>A0A1W1XMS9</accession>
<evidence type="ECO:0000313" key="1">
    <source>
        <dbReference type="EMBL" id="SMC25253.1"/>
    </source>
</evidence>